<dbReference type="AlphaFoldDB" id="A0A101LZ85"/>
<geneLocation type="mitochondrion" evidence="1"/>
<comment type="caution">
    <text evidence="1">The sequence shown here is derived from an EMBL/GenBank/DDBJ whole genome shotgun (WGS) entry which is preliminary data.</text>
</comment>
<evidence type="ECO:0000313" key="1">
    <source>
        <dbReference type="EMBL" id="KUM48072.1"/>
    </source>
</evidence>
<sequence length="116" mass="13331">MVLLLRNRWCSLPLLKDIILLMPRRDMPNPPDIMLPPLFPFPFPRRHISPLQRLLQKFDLDNAYNAAAVVPTPGCSRDTAGYCHAFAHNIIEGAYNRTRPHAKQLSSVLYRPDSRL</sequence>
<organism evidence="1">
    <name type="scientific">Picea glauca</name>
    <name type="common">White spruce</name>
    <name type="synonym">Pinus glauca</name>
    <dbReference type="NCBI Taxonomy" id="3330"/>
    <lineage>
        <taxon>Eukaryota</taxon>
        <taxon>Viridiplantae</taxon>
        <taxon>Streptophyta</taxon>
        <taxon>Embryophyta</taxon>
        <taxon>Tracheophyta</taxon>
        <taxon>Spermatophyta</taxon>
        <taxon>Pinopsida</taxon>
        <taxon>Pinidae</taxon>
        <taxon>Conifers I</taxon>
        <taxon>Pinales</taxon>
        <taxon>Pinaceae</taxon>
        <taxon>Picea</taxon>
    </lineage>
</organism>
<reference evidence="1" key="1">
    <citation type="journal article" date="2015" name="Genome Biol. Evol.">
        <title>Organellar Genomes of White Spruce (Picea glauca): Assembly and Annotation.</title>
        <authorList>
            <person name="Jackman S.D."/>
            <person name="Warren R.L."/>
            <person name="Gibb E.A."/>
            <person name="Vandervalk B.P."/>
            <person name="Mohamadi H."/>
            <person name="Chu J."/>
            <person name="Raymond A."/>
            <person name="Pleasance S."/>
            <person name="Coope R."/>
            <person name="Wildung M.R."/>
            <person name="Ritland C.E."/>
            <person name="Bousquet J."/>
            <person name="Jones S.J."/>
            <person name="Bohlmann J."/>
            <person name="Birol I."/>
        </authorList>
    </citation>
    <scope>NUCLEOTIDE SEQUENCE [LARGE SCALE GENOMIC DNA]</scope>
    <source>
        <tissue evidence="1">Flushing bud</tissue>
    </source>
</reference>
<gene>
    <name evidence="1" type="ORF">ABT39_MTgene5068</name>
</gene>
<name>A0A101LZ85_PICGL</name>
<keyword evidence="1" id="KW-0496">Mitochondrion</keyword>
<accession>A0A101LZ85</accession>
<dbReference type="EMBL" id="LKAM01000006">
    <property type="protein sequence ID" value="KUM48072.1"/>
    <property type="molecule type" value="Genomic_DNA"/>
</dbReference>
<protein>
    <submittedName>
        <fullName evidence="1">Uncharacterized protein</fullName>
    </submittedName>
</protein>
<proteinExistence type="predicted"/>